<proteinExistence type="predicted"/>
<evidence type="ECO:0000313" key="4">
    <source>
        <dbReference type="Proteomes" id="UP000271573"/>
    </source>
</evidence>
<sequence>MAPADVRLMILIGALAGLRRNEIARFHTDCVTEYGLRIEGNGDRVRMIPLHPALACEIDAYRTERALTAGYFFTPSVSSRPHSTSHVGKLIGQRMSPGITPHKLRHRFASKSHAGTYNPRAVQELLGHSSPATTARYVATPEESLVAAVDAVPGIEGPEPIYHARLSVVRSRG</sequence>
<dbReference type="InterPro" id="IPR002104">
    <property type="entry name" value="Integrase_catalytic"/>
</dbReference>
<dbReference type="AlphaFoldDB" id="A0A3G9IJX5"/>
<feature type="domain" description="Tyr recombinase" evidence="2">
    <location>
        <begin position="1"/>
        <end position="150"/>
    </location>
</feature>
<dbReference type="Gene3D" id="1.10.443.10">
    <property type="entry name" value="Intergrase catalytic core"/>
    <property type="match status" value="1"/>
</dbReference>
<dbReference type="Proteomes" id="UP000271573">
    <property type="component" value="Chromosome"/>
</dbReference>
<dbReference type="GO" id="GO:0003677">
    <property type="term" value="F:DNA binding"/>
    <property type="evidence" value="ECO:0007669"/>
    <property type="project" value="InterPro"/>
</dbReference>
<dbReference type="Pfam" id="PF00589">
    <property type="entry name" value="Phage_integrase"/>
    <property type="match status" value="1"/>
</dbReference>
<accession>A0A3G9IJX5</accession>
<dbReference type="InterPro" id="IPR013762">
    <property type="entry name" value="Integrase-like_cat_sf"/>
</dbReference>
<dbReference type="GO" id="GO:0015074">
    <property type="term" value="P:DNA integration"/>
    <property type="evidence" value="ECO:0007669"/>
    <property type="project" value="InterPro"/>
</dbReference>
<name>A0A3G9IJX5_9ACTN</name>
<evidence type="ECO:0000313" key="3">
    <source>
        <dbReference type="EMBL" id="BBH16365.1"/>
    </source>
</evidence>
<reference evidence="3 4" key="1">
    <citation type="submission" date="2018-11" db="EMBL/GenBank/DDBJ databases">
        <title>Complete genome sequence of Nocardioides baekrokdamisoli strain KCTC 39748.</title>
        <authorList>
            <person name="Kang S.W."/>
            <person name="Lee K.C."/>
            <person name="Kim K.K."/>
            <person name="Kim J.S."/>
            <person name="Kim D.S."/>
            <person name="Ko S.H."/>
            <person name="Yang S.H."/>
            <person name="Shin Y.K."/>
            <person name="Lee J.S."/>
        </authorList>
    </citation>
    <scope>NUCLEOTIDE SEQUENCE [LARGE SCALE GENOMIC DNA]</scope>
    <source>
        <strain evidence="3 4">KCTC 39748</strain>
    </source>
</reference>
<organism evidence="3 4">
    <name type="scientific">Nocardioides baekrokdamisoli</name>
    <dbReference type="NCBI Taxonomy" id="1804624"/>
    <lineage>
        <taxon>Bacteria</taxon>
        <taxon>Bacillati</taxon>
        <taxon>Actinomycetota</taxon>
        <taxon>Actinomycetes</taxon>
        <taxon>Propionibacteriales</taxon>
        <taxon>Nocardioidaceae</taxon>
        <taxon>Nocardioides</taxon>
    </lineage>
</organism>
<dbReference type="OrthoDB" id="1822491at2"/>
<dbReference type="KEGG" id="nbe:Back2_06520"/>
<keyword evidence="4" id="KW-1185">Reference proteome</keyword>
<dbReference type="InterPro" id="IPR011010">
    <property type="entry name" value="DNA_brk_join_enz"/>
</dbReference>
<dbReference type="RefSeq" id="WP_125566719.1">
    <property type="nucleotide sequence ID" value="NZ_AP019307.1"/>
</dbReference>
<dbReference type="PROSITE" id="PS51898">
    <property type="entry name" value="TYR_RECOMBINASE"/>
    <property type="match status" value="1"/>
</dbReference>
<dbReference type="SUPFAM" id="SSF56349">
    <property type="entry name" value="DNA breaking-rejoining enzymes"/>
    <property type="match status" value="1"/>
</dbReference>
<gene>
    <name evidence="3" type="ORF">Back2_06520</name>
</gene>
<evidence type="ECO:0000259" key="2">
    <source>
        <dbReference type="PROSITE" id="PS51898"/>
    </source>
</evidence>
<keyword evidence="1" id="KW-0233">DNA recombination</keyword>
<dbReference type="GO" id="GO:0006310">
    <property type="term" value="P:DNA recombination"/>
    <property type="evidence" value="ECO:0007669"/>
    <property type="project" value="UniProtKB-KW"/>
</dbReference>
<protein>
    <recommendedName>
        <fullName evidence="2">Tyr recombinase domain-containing protein</fullName>
    </recommendedName>
</protein>
<evidence type="ECO:0000256" key="1">
    <source>
        <dbReference type="ARBA" id="ARBA00023172"/>
    </source>
</evidence>
<dbReference type="CDD" id="cd00397">
    <property type="entry name" value="DNA_BRE_C"/>
    <property type="match status" value="1"/>
</dbReference>
<dbReference type="EMBL" id="AP019307">
    <property type="protein sequence ID" value="BBH16365.1"/>
    <property type="molecule type" value="Genomic_DNA"/>
</dbReference>